<accession>A0A8D9F761</accession>
<feature type="transmembrane region" description="Helical" evidence="1">
    <location>
        <begin position="75"/>
        <end position="96"/>
    </location>
</feature>
<proteinExistence type="predicted"/>
<keyword evidence="1" id="KW-1133">Transmembrane helix</keyword>
<dbReference type="EMBL" id="HBUF01611641">
    <property type="protein sequence ID" value="CAG6778849.1"/>
    <property type="molecule type" value="Transcribed_RNA"/>
</dbReference>
<keyword evidence="1" id="KW-0812">Transmembrane</keyword>
<protein>
    <submittedName>
        <fullName evidence="2">Uncharacterized protein</fullName>
    </submittedName>
</protein>
<sequence length="116" mass="13011">MEKNRNQINWALQIQVGNTYLMFQKRRVSVSHTCFLIQPECVPSSPGRLCQGIYLITEDRSSVSPSPVADSANSANLHTIIFIICALPILLTLEYFNPSKLQAEGSTPNFLEQEAR</sequence>
<evidence type="ECO:0000256" key="1">
    <source>
        <dbReference type="SAM" id="Phobius"/>
    </source>
</evidence>
<dbReference type="EMBL" id="HBUF01611640">
    <property type="protein sequence ID" value="CAG6778847.1"/>
    <property type="molecule type" value="Transcribed_RNA"/>
</dbReference>
<dbReference type="EMBL" id="HBUF01611638">
    <property type="protein sequence ID" value="CAG6778844.1"/>
    <property type="molecule type" value="Transcribed_RNA"/>
</dbReference>
<name>A0A8D9F761_9HEMI</name>
<organism evidence="2">
    <name type="scientific">Cacopsylla melanoneura</name>
    <dbReference type="NCBI Taxonomy" id="428564"/>
    <lineage>
        <taxon>Eukaryota</taxon>
        <taxon>Metazoa</taxon>
        <taxon>Ecdysozoa</taxon>
        <taxon>Arthropoda</taxon>
        <taxon>Hexapoda</taxon>
        <taxon>Insecta</taxon>
        <taxon>Pterygota</taxon>
        <taxon>Neoptera</taxon>
        <taxon>Paraneoptera</taxon>
        <taxon>Hemiptera</taxon>
        <taxon>Sternorrhyncha</taxon>
        <taxon>Psylloidea</taxon>
        <taxon>Psyllidae</taxon>
        <taxon>Psyllinae</taxon>
        <taxon>Cacopsylla</taxon>
    </lineage>
</organism>
<reference evidence="2" key="1">
    <citation type="submission" date="2021-05" db="EMBL/GenBank/DDBJ databases">
        <authorList>
            <person name="Alioto T."/>
            <person name="Alioto T."/>
            <person name="Gomez Garrido J."/>
        </authorList>
    </citation>
    <scope>NUCLEOTIDE SEQUENCE</scope>
</reference>
<keyword evidence="1" id="KW-0472">Membrane</keyword>
<evidence type="ECO:0000313" key="2">
    <source>
        <dbReference type="EMBL" id="CAG6778844.1"/>
    </source>
</evidence>
<dbReference type="AlphaFoldDB" id="A0A8D9F761"/>